<accession>A0ABU3Y4Q0</accession>
<keyword evidence="2" id="KW-1185">Reference proteome</keyword>
<proteinExistence type="predicted"/>
<organism evidence="1 2">
    <name type="scientific">Sphingomonas agrestis</name>
    <dbReference type="NCBI Taxonomy" id="3080540"/>
    <lineage>
        <taxon>Bacteria</taxon>
        <taxon>Pseudomonadati</taxon>
        <taxon>Pseudomonadota</taxon>
        <taxon>Alphaproteobacteria</taxon>
        <taxon>Sphingomonadales</taxon>
        <taxon>Sphingomonadaceae</taxon>
        <taxon>Sphingomonas</taxon>
    </lineage>
</organism>
<dbReference type="RefSeq" id="WP_317225526.1">
    <property type="nucleotide sequence ID" value="NZ_JAWJEJ010000001.1"/>
</dbReference>
<dbReference type="GO" id="GO:0008168">
    <property type="term" value="F:methyltransferase activity"/>
    <property type="evidence" value="ECO:0007669"/>
    <property type="project" value="UniProtKB-KW"/>
</dbReference>
<reference evidence="1 2" key="1">
    <citation type="submission" date="2023-10" db="EMBL/GenBank/DDBJ databases">
        <title>Sphingomonas sp. HF-S4 16S ribosomal RNA gene Genome sequencing and assembly.</title>
        <authorList>
            <person name="Lee H."/>
        </authorList>
    </citation>
    <scope>NUCLEOTIDE SEQUENCE [LARGE SCALE GENOMIC DNA]</scope>
    <source>
        <strain evidence="1 2">HF-S4</strain>
    </source>
</reference>
<sequence length="201" mass="21781">MTALFKPLTILAGMRGVAGWLEDDEAELLLAAAVQVARGDRLCTLVEIGSYQGRSTVVLGGVLKALSPESRLYAIDPHEGTVGAADRKLSTGVPTFDAFMANITGAGVAEVVQPMRSLSYETVWDQPIDLLFVDGLHDRENVERDFRHFEPYLTPGALVLFHDYAGYYPGVVAFVDALVAGEGWRIVERASSMVLLERPGA</sequence>
<name>A0ABU3Y4Q0_9SPHN</name>
<dbReference type="GO" id="GO:0032259">
    <property type="term" value="P:methylation"/>
    <property type="evidence" value="ECO:0007669"/>
    <property type="project" value="UniProtKB-KW"/>
</dbReference>
<dbReference type="Pfam" id="PF13578">
    <property type="entry name" value="Methyltransf_24"/>
    <property type="match status" value="1"/>
</dbReference>
<keyword evidence="1" id="KW-0808">Transferase</keyword>
<dbReference type="Gene3D" id="3.40.50.150">
    <property type="entry name" value="Vaccinia Virus protein VP39"/>
    <property type="match status" value="1"/>
</dbReference>
<dbReference type="SUPFAM" id="SSF53335">
    <property type="entry name" value="S-adenosyl-L-methionine-dependent methyltransferases"/>
    <property type="match status" value="1"/>
</dbReference>
<comment type="caution">
    <text evidence="1">The sequence shown here is derived from an EMBL/GenBank/DDBJ whole genome shotgun (WGS) entry which is preliminary data.</text>
</comment>
<gene>
    <name evidence="1" type="ORF">RZN05_05035</name>
</gene>
<evidence type="ECO:0000313" key="2">
    <source>
        <dbReference type="Proteomes" id="UP001273531"/>
    </source>
</evidence>
<evidence type="ECO:0000313" key="1">
    <source>
        <dbReference type="EMBL" id="MDV3456339.1"/>
    </source>
</evidence>
<dbReference type="Proteomes" id="UP001273531">
    <property type="component" value="Unassembled WGS sequence"/>
</dbReference>
<dbReference type="EMBL" id="JAWJEJ010000001">
    <property type="protein sequence ID" value="MDV3456339.1"/>
    <property type="molecule type" value="Genomic_DNA"/>
</dbReference>
<dbReference type="InterPro" id="IPR029063">
    <property type="entry name" value="SAM-dependent_MTases_sf"/>
</dbReference>
<keyword evidence="1" id="KW-0489">Methyltransferase</keyword>
<dbReference type="EC" id="2.1.1.-" evidence="1"/>
<protein>
    <submittedName>
        <fullName evidence="1">Class I SAM-dependent methyltransferase</fullName>
        <ecNumber evidence="1">2.1.1.-</ecNumber>
    </submittedName>
</protein>